<proteinExistence type="predicted"/>
<evidence type="ECO:0000313" key="7">
    <source>
        <dbReference type="EMBL" id="MDF0593119.1"/>
    </source>
</evidence>
<reference evidence="7 8" key="1">
    <citation type="submission" date="2023-03" db="EMBL/GenBank/DDBJ databases">
        <title>Whole genome sequencing of Methanotrichaceae archaeon M04Ac.</title>
        <authorList>
            <person name="Khomyakova M.A."/>
            <person name="Merkel A.Y."/>
            <person name="Slobodkin A.I."/>
        </authorList>
    </citation>
    <scope>NUCLEOTIDE SEQUENCE [LARGE SCALE GENOMIC DNA]</scope>
    <source>
        <strain evidence="7 8">M04Ac</strain>
    </source>
</reference>
<evidence type="ECO:0000256" key="1">
    <source>
        <dbReference type="ARBA" id="ARBA00001947"/>
    </source>
</evidence>
<evidence type="ECO:0000259" key="6">
    <source>
        <dbReference type="Pfam" id="PF16912"/>
    </source>
</evidence>
<evidence type="ECO:0000256" key="4">
    <source>
        <dbReference type="ARBA" id="ARBA00023002"/>
    </source>
</evidence>
<dbReference type="CDD" id="cd08230">
    <property type="entry name" value="glucose_DH"/>
    <property type="match status" value="1"/>
</dbReference>
<evidence type="ECO:0000256" key="2">
    <source>
        <dbReference type="ARBA" id="ARBA00022723"/>
    </source>
</evidence>
<dbReference type="Pfam" id="PF16912">
    <property type="entry name" value="Glu_dehyd_C"/>
    <property type="match status" value="1"/>
</dbReference>
<evidence type="ECO:0000256" key="3">
    <source>
        <dbReference type="ARBA" id="ARBA00022833"/>
    </source>
</evidence>
<dbReference type="InterPro" id="IPR011032">
    <property type="entry name" value="GroES-like_sf"/>
</dbReference>
<evidence type="ECO:0000259" key="5">
    <source>
        <dbReference type="Pfam" id="PF08240"/>
    </source>
</evidence>
<dbReference type="InterPro" id="IPR036291">
    <property type="entry name" value="NAD(P)-bd_dom_sf"/>
</dbReference>
<keyword evidence="2" id="KW-0479">Metal-binding</keyword>
<dbReference type="PANTHER" id="PTHR43189">
    <property type="entry name" value="ZINC-TYPE ALCOHOL DEHYDROGENASE-LIKE PROTEIN C1198.01-RELATED"/>
    <property type="match status" value="1"/>
</dbReference>
<dbReference type="InterPro" id="IPR031640">
    <property type="entry name" value="Glu_dehyd_C"/>
</dbReference>
<sequence length="366" mass="40380">MERSFMKAAAVRPKEKDSARLIDVDMPEPGDDEVLVKVHSVGLDGTDKEIFDGVYGTPPSGEEILIPGHESLGRVEEVGKDVRSFSPGEMVVATVRRPDGCINCQAGEYDMCLLGDYRERGIKGLHGFLSEYYLEKEDFLIKVPEELGELAVLLEPMSVAEKAARMAFKVQERLTWRPKVAMVTGTGSLGLLTAMHLRLRGLEVLSVDRSDDDYKAKIFSELGVLHFNTKRTELHDIPKVVGKQIDLIVEETGSSKVALHSIMIVGTNGVVVLASITGGEKRMEICSDCFNQGLVLGNRAVVGTVNAHRRDFERGISDLLAIEERWPGSLSKLITARYPLEDFKEAFSSMKDNIKVVIDFDGPSRG</sequence>
<keyword evidence="4" id="KW-0560">Oxidoreductase</keyword>
<dbReference type="Proteomes" id="UP001215956">
    <property type="component" value="Unassembled WGS sequence"/>
</dbReference>
<organism evidence="7 8">
    <name type="scientific">Candidatus Methanocrinis alkalitolerans</name>
    <dbReference type="NCBI Taxonomy" id="3033395"/>
    <lineage>
        <taxon>Archaea</taxon>
        <taxon>Methanobacteriati</taxon>
        <taxon>Methanobacteriota</taxon>
        <taxon>Stenosarchaea group</taxon>
        <taxon>Methanomicrobia</taxon>
        <taxon>Methanotrichales</taxon>
        <taxon>Methanotrichaceae</taxon>
        <taxon>Methanocrinis</taxon>
    </lineage>
</organism>
<comment type="cofactor">
    <cofactor evidence="1">
        <name>Zn(2+)</name>
        <dbReference type="ChEBI" id="CHEBI:29105"/>
    </cofactor>
</comment>
<dbReference type="InterPro" id="IPR013154">
    <property type="entry name" value="ADH-like_N"/>
</dbReference>
<feature type="domain" description="Glucose dehydrogenase C-terminal" evidence="6">
    <location>
        <begin position="149"/>
        <end position="360"/>
    </location>
</feature>
<gene>
    <name evidence="7" type="ORF">P0O24_05925</name>
</gene>
<accession>A0ABT5XEH7</accession>
<dbReference type="Gene3D" id="3.40.50.720">
    <property type="entry name" value="NAD(P)-binding Rossmann-like Domain"/>
    <property type="match status" value="1"/>
</dbReference>
<keyword evidence="3" id="KW-0862">Zinc</keyword>
<feature type="domain" description="Alcohol dehydrogenase-like N-terminal" evidence="5">
    <location>
        <begin position="30"/>
        <end position="145"/>
    </location>
</feature>
<dbReference type="Pfam" id="PF08240">
    <property type="entry name" value="ADH_N"/>
    <property type="match status" value="1"/>
</dbReference>
<comment type="caution">
    <text evidence="7">The sequence shown here is derived from an EMBL/GenBank/DDBJ whole genome shotgun (WGS) entry which is preliminary data.</text>
</comment>
<dbReference type="Gene3D" id="3.90.180.10">
    <property type="entry name" value="Medium-chain alcohol dehydrogenases, catalytic domain"/>
    <property type="match status" value="1"/>
</dbReference>
<dbReference type="PANTHER" id="PTHR43189:SF2">
    <property type="entry name" value="GLUCOSE 1-DEHYDROGENASE"/>
    <property type="match status" value="1"/>
</dbReference>
<keyword evidence="8" id="KW-1185">Reference proteome</keyword>
<dbReference type="SUPFAM" id="SSF50129">
    <property type="entry name" value="GroES-like"/>
    <property type="match status" value="1"/>
</dbReference>
<evidence type="ECO:0000313" key="8">
    <source>
        <dbReference type="Proteomes" id="UP001215956"/>
    </source>
</evidence>
<name>A0ABT5XEH7_9EURY</name>
<dbReference type="RefSeq" id="WP_316968825.1">
    <property type="nucleotide sequence ID" value="NZ_JARFPL010000014.1"/>
</dbReference>
<protein>
    <submittedName>
        <fullName evidence="7">Glucose 1-dehydrogenase</fullName>
    </submittedName>
</protein>
<dbReference type="EMBL" id="JARFPL010000014">
    <property type="protein sequence ID" value="MDF0593119.1"/>
    <property type="molecule type" value="Genomic_DNA"/>
</dbReference>
<dbReference type="SUPFAM" id="SSF51735">
    <property type="entry name" value="NAD(P)-binding Rossmann-fold domains"/>
    <property type="match status" value="1"/>
</dbReference>